<feature type="transmembrane region" description="Helical" evidence="1">
    <location>
        <begin position="95"/>
        <end position="116"/>
    </location>
</feature>
<feature type="transmembrane region" description="Helical" evidence="1">
    <location>
        <begin position="20"/>
        <end position="45"/>
    </location>
</feature>
<gene>
    <name evidence="2" type="ORF">HNQ36_005040</name>
</gene>
<dbReference type="PANTHER" id="PTHR38468">
    <property type="entry name" value="SLL0939 PROTEIN"/>
    <property type="match status" value="1"/>
</dbReference>
<feature type="transmembrane region" description="Helical" evidence="1">
    <location>
        <begin position="66"/>
        <end position="89"/>
    </location>
</feature>
<dbReference type="Pfam" id="PF07784">
    <property type="entry name" value="DUF1622"/>
    <property type="match status" value="1"/>
</dbReference>
<comment type="caution">
    <text evidence="2">The sequence shown here is derived from an EMBL/GenBank/DDBJ whole genome shotgun (WGS) entry which is preliminary data.</text>
</comment>
<dbReference type="Proteomes" id="UP000521227">
    <property type="component" value="Unassembled WGS sequence"/>
</dbReference>
<dbReference type="InterPro" id="IPR012427">
    <property type="entry name" value="DUF1622"/>
</dbReference>
<evidence type="ECO:0000313" key="2">
    <source>
        <dbReference type="EMBL" id="MBB5055029.1"/>
    </source>
</evidence>
<protein>
    <submittedName>
        <fullName evidence="2">Putative membrane protein</fullName>
    </submittedName>
</protein>
<accession>A0A840N3L1</accession>
<evidence type="ECO:0000313" key="3">
    <source>
        <dbReference type="Proteomes" id="UP000521227"/>
    </source>
</evidence>
<keyword evidence="1" id="KW-1133">Transmembrane helix</keyword>
<dbReference type="AlphaFoldDB" id="A0A840N3L1"/>
<keyword evidence="1" id="KW-0472">Membrane</keyword>
<dbReference type="RefSeq" id="WP_184090179.1">
    <property type="nucleotide sequence ID" value="NZ_JACHIJ010000010.1"/>
</dbReference>
<name>A0A840N3L1_9BRAD</name>
<sequence length="137" mass="15110">MLTSELVLSMEARAIVLHTLHWIASIVEVLGVAVIIGGVIAASMWSVQQMYQGEWHGAFRSYRANLGRGILLGLEFLIAADIIGMVAIVPTLERLAVLGLIIVIRTFLSFSLQIEIDGRLPWRRERAEANDRTDGGL</sequence>
<evidence type="ECO:0000256" key="1">
    <source>
        <dbReference type="SAM" id="Phobius"/>
    </source>
</evidence>
<dbReference type="PANTHER" id="PTHR38468:SF1">
    <property type="entry name" value="SLL0939 PROTEIN"/>
    <property type="match status" value="1"/>
</dbReference>
<keyword evidence="1" id="KW-0812">Transmembrane</keyword>
<organism evidence="2 3">
    <name type="scientific">Afipia massiliensis</name>
    <dbReference type="NCBI Taxonomy" id="211460"/>
    <lineage>
        <taxon>Bacteria</taxon>
        <taxon>Pseudomonadati</taxon>
        <taxon>Pseudomonadota</taxon>
        <taxon>Alphaproteobacteria</taxon>
        <taxon>Hyphomicrobiales</taxon>
        <taxon>Nitrobacteraceae</taxon>
        <taxon>Afipia</taxon>
    </lineage>
</organism>
<proteinExistence type="predicted"/>
<reference evidence="2 3" key="1">
    <citation type="submission" date="2020-08" db="EMBL/GenBank/DDBJ databases">
        <title>Genomic Encyclopedia of Type Strains, Phase IV (KMG-IV): sequencing the most valuable type-strain genomes for metagenomic binning, comparative biology and taxonomic classification.</title>
        <authorList>
            <person name="Goeker M."/>
        </authorList>
    </citation>
    <scope>NUCLEOTIDE SEQUENCE [LARGE SCALE GENOMIC DNA]</scope>
    <source>
        <strain evidence="2 3">DSM 17498</strain>
    </source>
</reference>
<dbReference type="EMBL" id="JACHIJ010000010">
    <property type="protein sequence ID" value="MBB5055029.1"/>
    <property type="molecule type" value="Genomic_DNA"/>
</dbReference>